<feature type="domain" description="SigF-like NTF2-like" evidence="1">
    <location>
        <begin position="1"/>
        <end position="145"/>
    </location>
</feature>
<name>A0A2S4VMH2_9BASI</name>
<keyword evidence="3" id="KW-1185">Reference proteome</keyword>
<dbReference type="EMBL" id="PKSM01000117">
    <property type="protein sequence ID" value="POW10648.1"/>
    <property type="molecule type" value="Genomic_DNA"/>
</dbReference>
<dbReference type="VEuPathDB" id="FungiDB:PSHT_08669"/>
<comment type="caution">
    <text evidence="2">The sequence shown here is derived from an EMBL/GenBank/DDBJ whole genome shotgun (WGS) entry which is preliminary data.</text>
</comment>
<evidence type="ECO:0000313" key="3">
    <source>
        <dbReference type="Proteomes" id="UP000238274"/>
    </source>
</evidence>
<dbReference type="OrthoDB" id="2344312at2759"/>
<sequence length="520" mass="59623">LPEVVRKITEPYEATEIVRNVNKYFTEDAYLLYPMKLIGLYKLLLSQTYYYESCHHKKGYYSLFHAVMFSEDKLKAAIELTETLQGRFILSGSDSGSSVGSIYAKRKTGSIGSASLQEDNYPNDLKRAGLEIIPGLATFLDISRDKIMISISRTSSSGVSSAVFSQRSGLMSDDNFAQLTMDDPVKELKEVIRSITEPFSAREIAKNVDKYFTEDAFIMYPLFNQPQTANSRENLKGIYKLLRVFSYHGKIDFHAVMFSEDRLNATVDLTETIQPRFARCLSFKLHFITRVDLRKEDDGKFRIWRQEDNYPNDLKRSQIPIPFLPTFTAAYKIIAGIIISCVGRCLLEKGWFGIKGVVRGVIEPFSAREIARNVDKYFTEDAFLMYPLFNQPQTANSRENLKGIYKLIRVFATHSTIEFHAVMFSEDRLNATVDLTVTVHPKFALFMSFKLHYITRVDLRKERDGKYRIWRQEDNFPNDLKRSEIPIPFIPTFTAAYKILAGTIIGCVGRFLLAKGWLGV</sequence>
<reference evidence="2 3" key="1">
    <citation type="submission" date="2017-12" db="EMBL/GenBank/DDBJ databases">
        <title>Gene loss provides genomic basis for host adaptation in cereal stripe rust fungi.</title>
        <authorList>
            <person name="Xia C."/>
        </authorList>
    </citation>
    <scope>NUCLEOTIDE SEQUENCE [LARGE SCALE GENOMIC DNA]</scope>
    <source>
        <strain evidence="2 3">93TX-2</strain>
    </source>
</reference>
<protein>
    <recommendedName>
        <fullName evidence="1">SigF-like NTF2-like domain-containing protein</fullName>
    </recommendedName>
</protein>
<dbReference type="PANTHER" id="PTHR35393:SF1">
    <property type="entry name" value="SNOAL-LIKE DOMAIN-CONTAINING PROTEIN"/>
    <property type="match status" value="1"/>
</dbReference>
<dbReference type="Pfam" id="PF24840">
    <property type="entry name" value="NTF2_SigF"/>
    <property type="match status" value="3"/>
</dbReference>
<evidence type="ECO:0000259" key="1">
    <source>
        <dbReference type="Pfam" id="PF24840"/>
    </source>
</evidence>
<reference evidence="3" key="3">
    <citation type="journal article" date="2018" name="Mol. Plant Microbe Interact.">
        <title>Genome sequence resources for the wheat stripe rust pathogen (Puccinia striiformis f. sp. tritici) and the barley stripe rust pathogen (Puccinia striiformis f. sp. hordei).</title>
        <authorList>
            <person name="Xia C."/>
            <person name="Wang M."/>
            <person name="Yin C."/>
            <person name="Cornejo O.E."/>
            <person name="Hulbert S.H."/>
            <person name="Chen X."/>
        </authorList>
    </citation>
    <scope>NUCLEOTIDE SEQUENCE [LARGE SCALE GENOMIC DNA]</scope>
    <source>
        <strain evidence="3">93TX-2</strain>
    </source>
</reference>
<gene>
    <name evidence="2" type="ORF">PSHT_08669</name>
</gene>
<accession>A0A2S4VMH2</accession>
<dbReference type="Proteomes" id="UP000238274">
    <property type="component" value="Unassembled WGS sequence"/>
</dbReference>
<dbReference type="AlphaFoldDB" id="A0A2S4VMH2"/>
<organism evidence="2 3">
    <name type="scientific">Puccinia striiformis</name>
    <dbReference type="NCBI Taxonomy" id="27350"/>
    <lineage>
        <taxon>Eukaryota</taxon>
        <taxon>Fungi</taxon>
        <taxon>Dikarya</taxon>
        <taxon>Basidiomycota</taxon>
        <taxon>Pucciniomycotina</taxon>
        <taxon>Pucciniomycetes</taxon>
        <taxon>Pucciniales</taxon>
        <taxon>Pucciniaceae</taxon>
        <taxon>Puccinia</taxon>
    </lineage>
</organism>
<dbReference type="VEuPathDB" id="FungiDB:PSTT_05435"/>
<feature type="non-terminal residue" evidence="2">
    <location>
        <position position="1"/>
    </location>
</feature>
<dbReference type="InterPro" id="IPR057514">
    <property type="entry name" value="NTF2_SigF"/>
</dbReference>
<dbReference type="PANTHER" id="PTHR35393">
    <property type="entry name" value="CHROMOSOME 1, WHOLE GENOME SHOTGUN SEQUENCE"/>
    <property type="match status" value="1"/>
</dbReference>
<feature type="domain" description="SigF-like NTF2-like" evidence="1">
    <location>
        <begin position="181"/>
        <end position="351"/>
    </location>
</feature>
<feature type="domain" description="SigF-like NTF2-like" evidence="1">
    <location>
        <begin position="354"/>
        <end position="517"/>
    </location>
</feature>
<reference evidence="3" key="2">
    <citation type="journal article" date="2018" name="BMC Genomics">
        <title>Genomic insights into host adaptation between the wheat stripe rust pathogen (Puccinia striiformis f. sp. tritici) and the barley stripe rust pathogen (Puccinia striiformis f. sp. hordei).</title>
        <authorList>
            <person name="Xia C."/>
            <person name="Wang M."/>
            <person name="Yin C."/>
            <person name="Cornejo O.E."/>
            <person name="Hulbert S.H."/>
            <person name="Chen X."/>
        </authorList>
    </citation>
    <scope>NUCLEOTIDE SEQUENCE [LARGE SCALE GENOMIC DNA]</scope>
    <source>
        <strain evidence="3">93TX-2</strain>
    </source>
</reference>
<dbReference type="VEuPathDB" id="FungiDB:PSTT_05436"/>
<evidence type="ECO:0000313" key="2">
    <source>
        <dbReference type="EMBL" id="POW10648.1"/>
    </source>
</evidence>
<proteinExistence type="predicted"/>